<dbReference type="GO" id="GO:0005886">
    <property type="term" value="C:plasma membrane"/>
    <property type="evidence" value="ECO:0007669"/>
    <property type="project" value="UniProtKB-SubCell"/>
</dbReference>
<dbReference type="InterPro" id="IPR004638">
    <property type="entry name" value="EmrB-like"/>
</dbReference>
<evidence type="ECO:0000256" key="4">
    <source>
        <dbReference type="ARBA" id="ARBA00022692"/>
    </source>
</evidence>
<dbReference type="PRINTS" id="PR01036">
    <property type="entry name" value="TCRTETB"/>
</dbReference>
<evidence type="ECO:0000256" key="6">
    <source>
        <dbReference type="ARBA" id="ARBA00023136"/>
    </source>
</evidence>
<dbReference type="PANTHER" id="PTHR23501:SF1">
    <property type="entry name" value="TRANSPORT PROTEIN HSRA-RELATED"/>
    <property type="match status" value="1"/>
</dbReference>
<dbReference type="InterPro" id="IPR020846">
    <property type="entry name" value="MFS_dom"/>
</dbReference>
<feature type="transmembrane region" description="Helical" evidence="8">
    <location>
        <begin position="215"/>
        <end position="235"/>
    </location>
</feature>
<feature type="transmembrane region" description="Helical" evidence="8">
    <location>
        <begin position="374"/>
        <end position="393"/>
    </location>
</feature>
<evidence type="ECO:0000256" key="3">
    <source>
        <dbReference type="ARBA" id="ARBA00022475"/>
    </source>
</evidence>
<keyword evidence="5 8" id="KW-1133">Transmembrane helix</keyword>
<dbReference type="Pfam" id="PF07690">
    <property type="entry name" value="MFS_1"/>
    <property type="match status" value="1"/>
</dbReference>
<gene>
    <name evidence="10" type="ORF">SAMN04489712_11399</name>
</gene>
<dbReference type="Proteomes" id="UP000236723">
    <property type="component" value="Unassembled WGS sequence"/>
</dbReference>
<keyword evidence="4 8" id="KW-0812">Transmembrane</keyword>
<reference evidence="11" key="1">
    <citation type="submission" date="2016-10" db="EMBL/GenBank/DDBJ databases">
        <authorList>
            <person name="Varghese N."/>
            <person name="Submissions S."/>
        </authorList>
    </citation>
    <scope>NUCLEOTIDE SEQUENCE [LARGE SCALE GENOMIC DNA]</scope>
    <source>
        <strain evidence="11">DSM 43163</strain>
    </source>
</reference>
<accession>A0A1H6D5F6</accession>
<evidence type="ECO:0000313" key="11">
    <source>
        <dbReference type="Proteomes" id="UP000236723"/>
    </source>
</evidence>
<evidence type="ECO:0000256" key="8">
    <source>
        <dbReference type="SAM" id="Phobius"/>
    </source>
</evidence>
<feature type="region of interest" description="Disordered" evidence="7">
    <location>
        <begin position="1"/>
        <end position="20"/>
    </location>
</feature>
<feature type="transmembrane region" description="Helical" evidence="8">
    <location>
        <begin position="350"/>
        <end position="368"/>
    </location>
</feature>
<feature type="transmembrane region" description="Helical" evidence="8">
    <location>
        <begin position="414"/>
        <end position="434"/>
    </location>
</feature>
<feature type="transmembrane region" description="Helical" evidence="8">
    <location>
        <begin position="96"/>
        <end position="115"/>
    </location>
</feature>
<dbReference type="EMBL" id="FNVO01000013">
    <property type="protein sequence ID" value="SEG80532.1"/>
    <property type="molecule type" value="Genomic_DNA"/>
</dbReference>
<feature type="domain" description="Major facilitator superfamily (MFS) profile" evidence="9">
    <location>
        <begin position="30"/>
        <end position="497"/>
    </location>
</feature>
<feature type="transmembrane region" description="Helical" evidence="8">
    <location>
        <begin position="184"/>
        <end position="203"/>
    </location>
</feature>
<evidence type="ECO:0000256" key="2">
    <source>
        <dbReference type="ARBA" id="ARBA00022448"/>
    </source>
</evidence>
<feature type="transmembrane region" description="Helical" evidence="8">
    <location>
        <begin position="241"/>
        <end position="264"/>
    </location>
</feature>
<dbReference type="InterPro" id="IPR011701">
    <property type="entry name" value="MFS"/>
</dbReference>
<keyword evidence="11" id="KW-1185">Reference proteome</keyword>
<dbReference type="NCBIfam" id="TIGR00711">
    <property type="entry name" value="efflux_EmrB"/>
    <property type="match status" value="1"/>
</dbReference>
<sequence length="509" mass="53351">MKSSAPPEAAAPPGGGEPGPDRLDRAVWATAAVVVLGAIMSILDVTVVNIAIPELTHEFSAPLSQIQWIATGYTLALATVIPVTGWACARFGTKRLYMVSLTLFVLGSALAGAAWSAESLIAFRVLQGLGGGMIMPAGMTILTQKAGPQRVGQVMSVVGIPMLLGPITGPILGGWLVDDVSWRWIFYINVPIGAIALFLAWRILDRDTPQPAERLDLPGLVFLSPGLASLIYGLATGAEKGSFSSATVLITTGVGAVLVAAFVVRALRADNPLIDLRLFRRRSVATASLTMAFFGIAFFGAMLLLPLYFQVVRGESALATGLLLIPQGVGAMVTMPIGGQLTDRIGPGRVVMVGIPIILVGMFGLTQVEADTSYWMLGGAFFVLGLGMGLTMMPTMSAAMQTLGHDEIPRASTALNIIQQVAGSIGTAAISVVLTTEMNDRLPGGGGLGGVTQEVPPEAMAKLLPLMADSFAATFWWSLGLLVLAYIPALFLPRRKPDPAQVPAPMPMH</sequence>
<feature type="transmembrane region" description="Helical" evidence="8">
    <location>
        <begin position="68"/>
        <end position="89"/>
    </location>
</feature>
<feature type="transmembrane region" description="Helical" evidence="8">
    <location>
        <begin position="154"/>
        <end position="172"/>
    </location>
</feature>
<feature type="transmembrane region" description="Helical" evidence="8">
    <location>
        <begin position="284"/>
        <end position="305"/>
    </location>
</feature>
<dbReference type="CDD" id="cd17503">
    <property type="entry name" value="MFS_LmrB_MDR_like"/>
    <property type="match status" value="1"/>
</dbReference>
<comment type="subcellular location">
    <subcellularLocation>
        <location evidence="1">Cell membrane</location>
        <topology evidence="1">Multi-pass membrane protein</topology>
    </subcellularLocation>
</comment>
<evidence type="ECO:0000256" key="1">
    <source>
        <dbReference type="ARBA" id="ARBA00004651"/>
    </source>
</evidence>
<evidence type="ECO:0000256" key="7">
    <source>
        <dbReference type="SAM" id="MobiDB-lite"/>
    </source>
</evidence>
<dbReference type="Gene3D" id="1.20.1720.10">
    <property type="entry name" value="Multidrug resistance protein D"/>
    <property type="match status" value="1"/>
</dbReference>
<evidence type="ECO:0000256" key="5">
    <source>
        <dbReference type="ARBA" id="ARBA00022989"/>
    </source>
</evidence>
<feature type="transmembrane region" description="Helical" evidence="8">
    <location>
        <begin position="317"/>
        <end position="338"/>
    </location>
</feature>
<dbReference type="PANTHER" id="PTHR23501">
    <property type="entry name" value="MAJOR FACILITATOR SUPERFAMILY"/>
    <property type="match status" value="1"/>
</dbReference>
<dbReference type="InterPro" id="IPR036259">
    <property type="entry name" value="MFS_trans_sf"/>
</dbReference>
<dbReference type="SUPFAM" id="SSF103473">
    <property type="entry name" value="MFS general substrate transporter"/>
    <property type="match status" value="1"/>
</dbReference>
<keyword evidence="2" id="KW-0813">Transport</keyword>
<feature type="compositionally biased region" description="Low complexity" evidence="7">
    <location>
        <begin position="1"/>
        <end position="12"/>
    </location>
</feature>
<dbReference type="OrthoDB" id="9812221at2"/>
<evidence type="ECO:0000313" key="10">
    <source>
        <dbReference type="EMBL" id="SEG80532.1"/>
    </source>
</evidence>
<protein>
    <submittedName>
        <fullName evidence="10">Drug resistance transporter, EmrB/QacA subfamily</fullName>
    </submittedName>
</protein>
<dbReference type="GO" id="GO:0022857">
    <property type="term" value="F:transmembrane transporter activity"/>
    <property type="evidence" value="ECO:0007669"/>
    <property type="project" value="InterPro"/>
</dbReference>
<evidence type="ECO:0000259" key="9">
    <source>
        <dbReference type="PROSITE" id="PS50850"/>
    </source>
</evidence>
<feature type="transmembrane region" description="Helical" evidence="8">
    <location>
        <begin position="26"/>
        <end position="48"/>
    </location>
</feature>
<keyword evidence="3" id="KW-1003">Cell membrane</keyword>
<dbReference type="PROSITE" id="PS50850">
    <property type="entry name" value="MFS"/>
    <property type="match status" value="1"/>
</dbReference>
<dbReference type="Gene3D" id="1.20.1250.20">
    <property type="entry name" value="MFS general substrate transporter like domains"/>
    <property type="match status" value="1"/>
</dbReference>
<proteinExistence type="predicted"/>
<dbReference type="RefSeq" id="WP_103941083.1">
    <property type="nucleotide sequence ID" value="NZ_FNVO01000013.1"/>
</dbReference>
<keyword evidence="6 8" id="KW-0472">Membrane</keyword>
<name>A0A1H6D5F6_9ACTN</name>
<organism evidence="10 11">
    <name type="scientific">Thermomonospora echinospora</name>
    <dbReference type="NCBI Taxonomy" id="1992"/>
    <lineage>
        <taxon>Bacteria</taxon>
        <taxon>Bacillati</taxon>
        <taxon>Actinomycetota</taxon>
        <taxon>Actinomycetes</taxon>
        <taxon>Streptosporangiales</taxon>
        <taxon>Thermomonosporaceae</taxon>
        <taxon>Thermomonospora</taxon>
    </lineage>
</organism>
<dbReference type="AlphaFoldDB" id="A0A1H6D5F6"/>
<feature type="transmembrane region" description="Helical" evidence="8">
    <location>
        <begin position="121"/>
        <end position="142"/>
    </location>
</feature>
<feature type="transmembrane region" description="Helical" evidence="8">
    <location>
        <begin position="474"/>
        <end position="492"/>
    </location>
</feature>